<dbReference type="GeneID" id="106074495"/>
<dbReference type="RefSeq" id="XP_055869558.1">
    <property type="nucleotide sequence ID" value="XM_056013583.1"/>
</dbReference>
<evidence type="ECO:0000256" key="1">
    <source>
        <dbReference type="ARBA" id="ARBA00022737"/>
    </source>
</evidence>
<dbReference type="CDD" id="cd00176">
    <property type="entry name" value="SPEC"/>
    <property type="match status" value="1"/>
</dbReference>
<sequence>METLRQMCGHLSEASGVKDKYALKELLADVETKWNDLTELLVQQVSLEALSEIDGMLKYLDKAENEINTAESISIDPETLSIQLREHKIFNTDLKGKRNAVKDIIDKCTHMLRETANSQSDEIKFRLDTITQQADLVCQLSADRLHQLEAALPLATHYGENQTEVCAWLDEMEAELVAQGEPGLNLEQVKKQHDNLKANQQIIEDRKLFIDDLNSTGLELMDICAEQDAVDIQNRLLDINKRYEGLKSKAHTKSRDLTDAKRKLTQEAGDTLDHLKDELDGLSNCHQC</sequence>
<accession>A0A9W2Z3C5</accession>
<dbReference type="Proteomes" id="UP001165740">
    <property type="component" value="Chromosome 16"/>
</dbReference>
<evidence type="ECO:0000313" key="3">
    <source>
        <dbReference type="RefSeq" id="XP_055869558.1"/>
    </source>
</evidence>
<dbReference type="InterPro" id="IPR002017">
    <property type="entry name" value="Spectrin_repeat"/>
</dbReference>
<dbReference type="SMART" id="SM00150">
    <property type="entry name" value="SPEC"/>
    <property type="match status" value="2"/>
</dbReference>
<proteinExistence type="predicted"/>
<dbReference type="PANTHER" id="PTHR11915">
    <property type="entry name" value="SPECTRIN/FILAMIN RELATED CYTOSKELETAL PROTEIN"/>
    <property type="match status" value="1"/>
</dbReference>
<evidence type="ECO:0000313" key="2">
    <source>
        <dbReference type="Proteomes" id="UP001165740"/>
    </source>
</evidence>
<keyword evidence="2" id="KW-1185">Reference proteome</keyword>
<gene>
    <name evidence="3" type="primary">LOC106074495</name>
</gene>
<dbReference type="Gene3D" id="1.20.58.60">
    <property type="match status" value="2"/>
</dbReference>
<name>A0A9W2Z3C5_BIOGL</name>
<organism evidence="2 3">
    <name type="scientific">Biomphalaria glabrata</name>
    <name type="common">Bloodfluke planorb</name>
    <name type="synonym">Freshwater snail</name>
    <dbReference type="NCBI Taxonomy" id="6526"/>
    <lineage>
        <taxon>Eukaryota</taxon>
        <taxon>Metazoa</taxon>
        <taxon>Spiralia</taxon>
        <taxon>Lophotrochozoa</taxon>
        <taxon>Mollusca</taxon>
        <taxon>Gastropoda</taxon>
        <taxon>Heterobranchia</taxon>
        <taxon>Euthyneura</taxon>
        <taxon>Panpulmonata</taxon>
        <taxon>Hygrophila</taxon>
        <taxon>Lymnaeoidea</taxon>
        <taxon>Planorbidae</taxon>
        <taxon>Biomphalaria</taxon>
    </lineage>
</organism>
<reference evidence="3" key="1">
    <citation type="submission" date="2025-08" db="UniProtKB">
        <authorList>
            <consortium name="RefSeq"/>
        </authorList>
    </citation>
    <scope>IDENTIFICATION</scope>
</reference>
<protein>
    <submittedName>
        <fullName evidence="3">Dystonin-like</fullName>
    </submittedName>
</protein>
<dbReference type="AlphaFoldDB" id="A0A9W2Z3C5"/>
<dbReference type="Pfam" id="PF00435">
    <property type="entry name" value="Spectrin"/>
    <property type="match status" value="2"/>
</dbReference>
<keyword evidence="1" id="KW-0677">Repeat</keyword>
<dbReference type="SUPFAM" id="SSF46966">
    <property type="entry name" value="Spectrin repeat"/>
    <property type="match status" value="2"/>
</dbReference>
<dbReference type="OrthoDB" id="2250192at2759"/>
<dbReference type="OMA" id="TREMTEY"/>
<dbReference type="InterPro" id="IPR018159">
    <property type="entry name" value="Spectrin/alpha-actinin"/>
</dbReference>